<accession>A0ABV9T284</accession>
<dbReference type="RefSeq" id="WP_377065402.1">
    <property type="nucleotide sequence ID" value="NZ_JBHSJJ010000007.1"/>
</dbReference>
<gene>
    <name evidence="3" type="ORF">ACFPFU_14095</name>
</gene>
<dbReference type="EMBL" id="JBHSJJ010000007">
    <property type="protein sequence ID" value="MFC4872823.1"/>
    <property type="molecule type" value="Genomic_DNA"/>
</dbReference>
<dbReference type="Gene3D" id="2.20.200.10">
    <property type="entry name" value="Outer membrane efflux proteins (OEP)"/>
    <property type="match status" value="1"/>
</dbReference>
<keyword evidence="2" id="KW-0449">Lipoprotein</keyword>
<dbReference type="Gene3D" id="1.20.1600.10">
    <property type="entry name" value="Outer membrane efflux proteins (OEP)"/>
    <property type="match status" value="1"/>
</dbReference>
<dbReference type="Pfam" id="PF02321">
    <property type="entry name" value="OEP"/>
    <property type="match status" value="2"/>
</dbReference>
<keyword evidence="2" id="KW-0812">Transmembrane</keyword>
<dbReference type="Proteomes" id="UP001595818">
    <property type="component" value="Unassembled WGS sequence"/>
</dbReference>
<organism evidence="3 4">
    <name type="scientific">Negadavirga shengliensis</name>
    <dbReference type="NCBI Taxonomy" id="1389218"/>
    <lineage>
        <taxon>Bacteria</taxon>
        <taxon>Pseudomonadati</taxon>
        <taxon>Bacteroidota</taxon>
        <taxon>Cytophagia</taxon>
        <taxon>Cytophagales</taxon>
        <taxon>Cyclobacteriaceae</taxon>
        <taxon>Negadavirga</taxon>
    </lineage>
</organism>
<dbReference type="NCBIfam" id="TIGR01845">
    <property type="entry name" value="outer_NodT"/>
    <property type="match status" value="1"/>
</dbReference>
<evidence type="ECO:0000313" key="3">
    <source>
        <dbReference type="EMBL" id="MFC4872823.1"/>
    </source>
</evidence>
<name>A0ABV9T284_9BACT</name>
<evidence type="ECO:0000313" key="4">
    <source>
        <dbReference type="Proteomes" id="UP001595818"/>
    </source>
</evidence>
<keyword evidence="2" id="KW-0564">Palmitate</keyword>
<dbReference type="PROSITE" id="PS51257">
    <property type="entry name" value="PROKAR_LIPOPROTEIN"/>
    <property type="match status" value="1"/>
</dbReference>
<dbReference type="SUPFAM" id="SSF56954">
    <property type="entry name" value="Outer membrane efflux proteins (OEP)"/>
    <property type="match status" value="1"/>
</dbReference>
<comment type="similarity">
    <text evidence="1 2">Belongs to the outer membrane factor (OMF) (TC 1.B.17) family.</text>
</comment>
<dbReference type="InterPro" id="IPR003423">
    <property type="entry name" value="OMP_efflux"/>
</dbReference>
<reference evidence="4" key="1">
    <citation type="journal article" date="2019" name="Int. J. Syst. Evol. Microbiol.">
        <title>The Global Catalogue of Microorganisms (GCM) 10K type strain sequencing project: providing services to taxonomists for standard genome sequencing and annotation.</title>
        <authorList>
            <consortium name="The Broad Institute Genomics Platform"/>
            <consortium name="The Broad Institute Genome Sequencing Center for Infectious Disease"/>
            <person name="Wu L."/>
            <person name="Ma J."/>
        </authorList>
    </citation>
    <scope>NUCLEOTIDE SEQUENCE [LARGE SCALE GENOMIC DNA]</scope>
    <source>
        <strain evidence="4">CGMCC 4.7466</strain>
    </source>
</reference>
<evidence type="ECO:0000256" key="2">
    <source>
        <dbReference type="RuleBase" id="RU362097"/>
    </source>
</evidence>
<comment type="caution">
    <text evidence="3">The sequence shown here is derived from an EMBL/GenBank/DDBJ whole genome shotgun (WGS) entry which is preliminary data.</text>
</comment>
<keyword evidence="2" id="KW-0472">Membrane</keyword>
<keyword evidence="2" id="KW-1134">Transmembrane beta strand</keyword>
<comment type="subcellular location">
    <subcellularLocation>
        <location evidence="2">Cell membrane</location>
        <topology evidence="2">Lipid-anchor</topology>
    </subcellularLocation>
</comment>
<protein>
    <submittedName>
        <fullName evidence="3">Efflux transporter outer membrane subunit</fullName>
    </submittedName>
</protein>
<dbReference type="InterPro" id="IPR010131">
    <property type="entry name" value="MdtP/NodT-like"/>
</dbReference>
<dbReference type="PANTHER" id="PTHR30203:SF30">
    <property type="entry name" value="OUTER MEMBRANE PROTEIN-RELATED"/>
    <property type="match status" value="1"/>
</dbReference>
<dbReference type="PANTHER" id="PTHR30203">
    <property type="entry name" value="OUTER MEMBRANE CATION EFFLUX PROTEIN"/>
    <property type="match status" value="1"/>
</dbReference>
<keyword evidence="4" id="KW-1185">Reference proteome</keyword>
<proteinExistence type="inferred from homology"/>
<sequence length="482" mass="54547">MNTYKSFIYIFFPLILLFVSCKTQQVREGISTQIPDNYLVAEQTIQDSSNWALAGWKEFFKDAHLQNLIETGLENNQDVLKTLQNIRIAQADLKRARLGRLPEINGIAGVYSRRFGEYTMDGVGNTDSNLSPTVPEDKKIPDPYRDFILGAEFGWEIDVWGRLNMRRKQATAQYLASVEMTNHTKTWLIAEIATHYYHLIGLDEEIETLLSNISFQEQAYELGKSLKATGKDSQLSLDQFEGLMLNSKGVLVSKRRERQNVILSLSRLLGTYPENYERPPLSEVDIPEAVQVGLPSDLLRLRPDIRQGENQLRANDLEVGIARTAFFPSFRLFGMAGFNAFEFSKLFLNPASTAYQLGAGLTAPLFNRGQIRAAYESAKANQQIALLDYEQTVLKSYLEVLGLVNDFSTLEEEIQLKNDEVIVQRRSVDNAGTMFKVGYADYLDVINAQSRSLESELDYINLKVAQLQSTVKLYRALGGGWQ</sequence>
<evidence type="ECO:0000256" key="1">
    <source>
        <dbReference type="ARBA" id="ARBA00007613"/>
    </source>
</evidence>